<name>A0ABV7EGY5_9SPHN</name>
<keyword evidence="3" id="KW-0862">Zinc</keyword>
<dbReference type="InterPro" id="IPR011057">
    <property type="entry name" value="Mss4-like_sf"/>
</dbReference>
<feature type="domain" description="CENP-V/GFA" evidence="5">
    <location>
        <begin position="1"/>
        <end position="112"/>
    </location>
</feature>
<reference evidence="7" key="1">
    <citation type="journal article" date="2019" name="Int. J. Syst. Evol. Microbiol.">
        <title>The Global Catalogue of Microorganisms (GCM) 10K type strain sequencing project: providing services to taxonomists for standard genome sequencing and annotation.</title>
        <authorList>
            <consortium name="The Broad Institute Genomics Platform"/>
            <consortium name="The Broad Institute Genome Sequencing Center for Infectious Disease"/>
            <person name="Wu L."/>
            <person name="Ma J."/>
        </authorList>
    </citation>
    <scope>NUCLEOTIDE SEQUENCE [LARGE SCALE GENOMIC DNA]</scope>
    <source>
        <strain evidence="7">KCTC 52606</strain>
    </source>
</reference>
<keyword evidence="4" id="KW-0456">Lyase</keyword>
<dbReference type="Proteomes" id="UP001595378">
    <property type="component" value="Unassembled WGS sequence"/>
</dbReference>
<dbReference type="Gene3D" id="3.90.1590.10">
    <property type="entry name" value="glutathione-dependent formaldehyde- activating enzyme (gfa)"/>
    <property type="match status" value="1"/>
</dbReference>
<accession>A0ABV7EGY5</accession>
<keyword evidence="7" id="KW-1185">Reference proteome</keyword>
<evidence type="ECO:0000313" key="7">
    <source>
        <dbReference type="Proteomes" id="UP001595378"/>
    </source>
</evidence>
<dbReference type="SUPFAM" id="SSF51316">
    <property type="entry name" value="Mss4-like"/>
    <property type="match status" value="1"/>
</dbReference>
<dbReference type="InterPro" id="IPR006913">
    <property type="entry name" value="CENP-V/GFA"/>
</dbReference>
<evidence type="ECO:0000256" key="3">
    <source>
        <dbReference type="ARBA" id="ARBA00022833"/>
    </source>
</evidence>
<organism evidence="6 7">
    <name type="scientific">Alteraurantiacibacter lauratis</name>
    <dbReference type="NCBI Taxonomy" id="2054627"/>
    <lineage>
        <taxon>Bacteria</taxon>
        <taxon>Pseudomonadati</taxon>
        <taxon>Pseudomonadota</taxon>
        <taxon>Alphaproteobacteria</taxon>
        <taxon>Sphingomonadales</taxon>
        <taxon>Erythrobacteraceae</taxon>
        <taxon>Alteraurantiacibacter</taxon>
    </lineage>
</organism>
<evidence type="ECO:0000256" key="4">
    <source>
        <dbReference type="ARBA" id="ARBA00023239"/>
    </source>
</evidence>
<dbReference type="PANTHER" id="PTHR33337">
    <property type="entry name" value="GFA DOMAIN-CONTAINING PROTEIN"/>
    <property type="match status" value="1"/>
</dbReference>
<comment type="caution">
    <text evidence="6">The sequence shown here is derived from an EMBL/GenBank/DDBJ whole genome shotgun (WGS) entry which is preliminary data.</text>
</comment>
<dbReference type="EMBL" id="JBHRSU010000030">
    <property type="protein sequence ID" value="MFC3101114.1"/>
    <property type="molecule type" value="Genomic_DNA"/>
</dbReference>
<keyword evidence="2" id="KW-0479">Metal-binding</keyword>
<dbReference type="RefSeq" id="WP_336919647.1">
    <property type="nucleotide sequence ID" value="NZ_JBANRN010000011.1"/>
</dbReference>
<comment type="similarity">
    <text evidence="1">Belongs to the Gfa family.</text>
</comment>
<dbReference type="PROSITE" id="PS51891">
    <property type="entry name" value="CENP_V_GFA"/>
    <property type="match status" value="1"/>
</dbReference>
<evidence type="ECO:0000259" key="5">
    <source>
        <dbReference type="PROSITE" id="PS51891"/>
    </source>
</evidence>
<gene>
    <name evidence="6" type="ORF">ACFODK_09450</name>
</gene>
<dbReference type="PANTHER" id="PTHR33337:SF40">
    <property type="entry name" value="CENP-V_GFA DOMAIN-CONTAINING PROTEIN-RELATED"/>
    <property type="match status" value="1"/>
</dbReference>
<evidence type="ECO:0000256" key="1">
    <source>
        <dbReference type="ARBA" id="ARBA00005495"/>
    </source>
</evidence>
<proteinExistence type="inferred from homology"/>
<sequence length="138" mass="14854">MLAQCQCGQLTASVAEGHEPMTVLCHCRDCQRRSGSPFGTIAYYPAGAVSLAGQAREFTRPTDQGNRFTTGFCPECGSTVYAKATKYPALIGVTVGCIANPDFPAPARSVFEEHRHAWVPIPPGMARHVRGRDSKEIG</sequence>
<protein>
    <submittedName>
        <fullName evidence="6">GFA family protein</fullName>
    </submittedName>
</protein>
<dbReference type="Pfam" id="PF04828">
    <property type="entry name" value="GFA"/>
    <property type="match status" value="1"/>
</dbReference>
<evidence type="ECO:0000256" key="2">
    <source>
        <dbReference type="ARBA" id="ARBA00022723"/>
    </source>
</evidence>
<evidence type="ECO:0000313" key="6">
    <source>
        <dbReference type="EMBL" id="MFC3101114.1"/>
    </source>
</evidence>